<dbReference type="AlphaFoldDB" id="A0A080M3X0"/>
<proteinExistence type="inferred from homology"/>
<keyword evidence="4 6" id="KW-0012">Acyltransferase</keyword>
<accession>A0A080M3X0</accession>
<dbReference type="Proteomes" id="UP000021315">
    <property type="component" value="Unassembled WGS sequence"/>
</dbReference>
<dbReference type="Gene3D" id="3.40.366.10">
    <property type="entry name" value="Malonyl-Coenzyme A Acyl Carrier Protein, domain 2"/>
    <property type="match status" value="1"/>
</dbReference>
<dbReference type="EMBL" id="JDST02000107">
    <property type="protein sequence ID" value="KFB75075.1"/>
    <property type="molecule type" value="Genomic_DNA"/>
</dbReference>
<feature type="domain" description="Malonyl-CoA:ACP transacylase (MAT)" evidence="8">
    <location>
        <begin position="6"/>
        <end position="304"/>
    </location>
</feature>
<dbReference type="InterPro" id="IPR004410">
    <property type="entry name" value="Malonyl_CoA-ACP_transAc_FabD"/>
</dbReference>
<comment type="similarity">
    <text evidence="6">Belongs to the fabD family.</text>
</comment>
<evidence type="ECO:0000256" key="7">
    <source>
        <dbReference type="PIRSR" id="PIRSR000446-1"/>
    </source>
</evidence>
<name>A0A080M3X0_9PROT</name>
<comment type="caution">
    <text evidence="9">The sequence shown here is derived from an EMBL/GenBank/DDBJ whole genome shotgun (WGS) entry which is preliminary data.</text>
</comment>
<evidence type="ECO:0000313" key="10">
    <source>
        <dbReference type="Proteomes" id="UP000021315"/>
    </source>
</evidence>
<dbReference type="EC" id="2.3.1.39" evidence="1 6"/>
<dbReference type="GO" id="GO:0005829">
    <property type="term" value="C:cytosol"/>
    <property type="evidence" value="ECO:0007669"/>
    <property type="project" value="TreeGrafter"/>
</dbReference>
<dbReference type="InterPro" id="IPR050858">
    <property type="entry name" value="Mal-CoA-ACP_Trans/PKS_FabD"/>
</dbReference>
<dbReference type="InterPro" id="IPR024925">
    <property type="entry name" value="Malonyl_CoA-ACP_transAc"/>
</dbReference>
<keyword evidence="3 6" id="KW-0808">Transferase</keyword>
<evidence type="ECO:0000256" key="4">
    <source>
        <dbReference type="ARBA" id="ARBA00023315"/>
    </source>
</evidence>
<feature type="active site" evidence="7">
    <location>
        <position position="203"/>
    </location>
</feature>
<protein>
    <recommendedName>
        <fullName evidence="2 6">Malonyl CoA-acyl carrier protein transacylase</fullName>
        <ecNumber evidence="1 6">2.3.1.39</ecNumber>
    </recommendedName>
</protein>
<dbReference type="NCBIfam" id="TIGR00128">
    <property type="entry name" value="fabD"/>
    <property type="match status" value="1"/>
</dbReference>
<dbReference type="SMART" id="SM00827">
    <property type="entry name" value="PKS_AT"/>
    <property type="match status" value="1"/>
</dbReference>
<dbReference type="SUPFAM" id="SSF55048">
    <property type="entry name" value="Probable ACP-binding domain of malonyl-CoA ACP transacylase"/>
    <property type="match status" value="1"/>
</dbReference>
<feature type="active site" evidence="7">
    <location>
        <position position="90"/>
    </location>
</feature>
<dbReference type="InterPro" id="IPR014043">
    <property type="entry name" value="Acyl_transferase_dom"/>
</dbReference>
<evidence type="ECO:0000256" key="3">
    <source>
        <dbReference type="ARBA" id="ARBA00022679"/>
    </source>
</evidence>
<dbReference type="GO" id="GO:0004314">
    <property type="term" value="F:[acyl-carrier-protein] S-malonyltransferase activity"/>
    <property type="evidence" value="ECO:0007669"/>
    <property type="project" value="UniProtKB-EC"/>
</dbReference>
<dbReference type="Gene3D" id="3.30.70.250">
    <property type="entry name" value="Malonyl-CoA ACP transacylase, ACP-binding"/>
    <property type="match status" value="1"/>
</dbReference>
<dbReference type="STRING" id="1453999.AW06_003930"/>
<dbReference type="SUPFAM" id="SSF52151">
    <property type="entry name" value="FabD/lysophospholipase-like"/>
    <property type="match status" value="1"/>
</dbReference>
<sequence length="313" mass="32544">MTFALVFPGQGSQAVAMMAAYGDSAVVRATFAEASEALNQDLWQLLAEGPAEALAQTVNTQPVMLSAGVAVYRLWLDLGGRLPTVVAGHSLGEYTALVVAGVIAFKDAVPLVRLRAAAMQEAVPEGEGAMAAILGLDDDKIAMACAEARAAGSAAEVVEPVNYNGPGQTVIAGSKAAVERACAECKARGAKRALLLPVSAPFHSSLMRPAATKLATRLAELNFAAAQMPVINNVDVAIESDPDRIKDALVRQAYSPVRWVETIRKMAAMDITTVAECGPGKVLAGLSKRCADQLTSIALADRAAMEAAVTNLE</sequence>
<evidence type="ECO:0000256" key="5">
    <source>
        <dbReference type="ARBA" id="ARBA00048462"/>
    </source>
</evidence>
<dbReference type="Pfam" id="PF00698">
    <property type="entry name" value="Acyl_transf_1"/>
    <property type="match status" value="1"/>
</dbReference>
<reference evidence="9" key="1">
    <citation type="submission" date="2014-02" db="EMBL/GenBank/DDBJ databases">
        <title>Expanding our view of genomic diversity in Candidatus Accumulibacter clades.</title>
        <authorList>
            <person name="Skennerton C.T."/>
            <person name="Barr J.J."/>
            <person name="Slater F.R."/>
            <person name="Bond P.L."/>
            <person name="Tyson G.W."/>
        </authorList>
    </citation>
    <scope>NUCLEOTIDE SEQUENCE [LARGE SCALE GENOMIC DNA]</scope>
</reference>
<comment type="catalytic activity">
    <reaction evidence="5 6">
        <text>holo-[ACP] + malonyl-CoA = malonyl-[ACP] + CoA</text>
        <dbReference type="Rhea" id="RHEA:41792"/>
        <dbReference type="Rhea" id="RHEA-COMP:9623"/>
        <dbReference type="Rhea" id="RHEA-COMP:9685"/>
        <dbReference type="ChEBI" id="CHEBI:57287"/>
        <dbReference type="ChEBI" id="CHEBI:57384"/>
        <dbReference type="ChEBI" id="CHEBI:64479"/>
        <dbReference type="ChEBI" id="CHEBI:78449"/>
        <dbReference type="EC" id="2.3.1.39"/>
    </reaction>
</comment>
<evidence type="ECO:0000259" key="8">
    <source>
        <dbReference type="SMART" id="SM00827"/>
    </source>
</evidence>
<dbReference type="InterPro" id="IPR001227">
    <property type="entry name" value="Ac_transferase_dom_sf"/>
</dbReference>
<dbReference type="InterPro" id="IPR016036">
    <property type="entry name" value="Malonyl_transacylase_ACP-bd"/>
</dbReference>
<organism evidence="9 10">
    <name type="scientific">Candidatus Accumulibacter cognatus</name>
    <dbReference type="NCBI Taxonomy" id="2954383"/>
    <lineage>
        <taxon>Bacteria</taxon>
        <taxon>Pseudomonadati</taxon>
        <taxon>Pseudomonadota</taxon>
        <taxon>Betaproteobacteria</taxon>
        <taxon>Candidatus Accumulibacter</taxon>
    </lineage>
</organism>
<dbReference type="PIRSF" id="PIRSF000446">
    <property type="entry name" value="Mct"/>
    <property type="match status" value="1"/>
</dbReference>
<keyword evidence="10" id="KW-1185">Reference proteome</keyword>
<evidence type="ECO:0000313" key="9">
    <source>
        <dbReference type="EMBL" id="KFB75075.1"/>
    </source>
</evidence>
<gene>
    <name evidence="9" type="primary">fabD</name>
    <name evidence="9" type="ORF">AW06_003930</name>
</gene>
<evidence type="ECO:0000256" key="2">
    <source>
        <dbReference type="ARBA" id="ARBA00018953"/>
    </source>
</evidence>
<dbReference type="InterPro" id="IPR016035">
    <property type="entry name" value="Acyl_Trfase/lysoPLipase"/>
</dbReference>
<dbReference type="PANTHER" id="PTHR42681">
    <property type="entry name" value="MALONYL-COA-ACYL CARRIER PROTEIN TRANSACYLASE, MITOCHONDRIAL"/>
    <property type="match status" value="1"/>
</dbReference>
<dbReference type="FunFam" id="3.30.70.250:FF:000001">
    <property type="entry name" value="Malonyl CoA-acyl carrier protein transacylase"/>
    <property type="match status" value="1"/>
</dbReference>
<dbReference type="GO" id="GO:0006633">
    <property type="term" value="P:fatty acid biosynthetic process"/>
    <property type="evidence" value="ECO:0007669"/>
    <property type="project" value="TreeGrafter"/>
</dbReference>
<evidence type="ECO:0000256" key="6">
    <source>
        <dbReference type="PIRNR" id="PIRNR000446"/>
    </source>
</evidence>
<dbReference type="PANTHER" id="PTHR42681:SF1">
    <property type="entry name" value="MALONYL-COA-ACYL CARRIER PROTEIN TRANSACYLASE, MITOCHONDRIAL"/>
    <property type="match status" value="1"/>
</dbReference>
<dbReference type="RefSeq" id="WP_034952851.1">
    <property type="nucleotide sequence ID" value="NZ_JDST02000107.1"/>
</dbReference>
<evidence type="ECO:0000256" key="1">
    <source>
        <dbReference type="ARBA" id="ARBA00013258"/>
    </source>
</evidence>